<dbReference type="EMBL" id="BMAU01021258">
    <property type="protein sequence ID" value="GFY06267.1"/>
    <property type="molecule type" value="Genomic_DNA"/>
</dbReference>
<proteinExistence type="predicted"/>
<dbReference type="Proteomes" id="UP000887159">
    <property type="component" value="Unassembled WGS sequence"/>
</dbReference>
<dbReference type="AlphaFoldDB" id="A0A8X6SBH9"/>
<keyword evidence="2" id="KW-1185">Reference proteome</keyword>
<comment type="caution">
    <text evidence="1">The sequence shown here is derived from an EMBL/GenBank/DDBJ whole genome shotgun (WGS) entry which is preliminary data.</text>
</comment>
<sequence>MTMQDPVSEKKKHCEIGEFAITEPNGVVESINKDVFKGHSANKEKLSIIVMHRKERCPILESKVSGTTFEKFAWGCV</sequence>
<accession>A0A8X6SBH9</accession>
<reference evidence="1" key="1">
    <citation type="submission" date="2020-08" db="EMBL/GenBank/DDBJ databases">
        <title>Multicomponent nature underlies the extraordinary mechanical properties of spider dragline silk.</title>
        <authorList>
            <person name="Kono N."/>
            <person name="Nakamura H."/>
            <person name="Mori M."/>
            <person name="Yoshida Y."/>
            <person name="Ohtoshi R."/>
            <person name="Malay A.D."/>
            <person name="Moran D.A.P."/>
            <person name="Tomita M."/>
            <person name="Numata K."/>
            <person name="Arakawa K."/>
        </authorList>
    </citation>
    <scope>NUCLEOTIDE SEQUENCE</scope>
</reference>
<gene>
    <name evidence="1" type="ORF">TNCV_2680591</name>
</gene>
<evidence type="ECO:0000313" key="2">
    <source>
        <dbReference type="Proteomes" id="UP000887159"/>
    </source>
</evidence>
<organism evidence="1 2">
    <name type="scientific">Trichonephila clavipes</name>
    <name type="common">Golden silk orbweaver</name>
    <name type="synonym">Nephila clavipes</name>
    <dbReference type="NCBI Taxonomy" id="2585209"/>
    <lineage>
        <taxon>Eukaryota</taxon>
        <taxon>Metazoa</taxon>
        <taxon>Ecdysozoa</taxon>
        <taxon>Arthropoda</taxon>
        <taxon>Chelicerata</taxon>
        <taxon>Arachnida</taxon>
        <taxon>Araneae</taxon>
        <taxon>Araneomorphae</taxon>
        <taxon>Entelegynae</taxon>
        <taxon>Araneoidea</taxon>
        <taxon>Nephilidae</taxon>
        <taxon>Trichonephila</taxon>
    </lineage>
</organism>
<protein>
    <submittedName>
        <fullName evidence="1">Uncharacterized protein</fullName>
    </submittedName>
</protein>
<name>A0A8X6SBH9_TRICX</name>
<evidence type="ECO:0000313" key="1">
    <source>
        <dbReference type="EMBL" id="GFY06267.1"/>
    </source>
</evidence>